<dbReference type="EMBL" id="GBRH01196238">
    <property type="protein sequence ID" value="JAE01658.1"/>
    <property type="molecule type" value="Transcribed_RNA"/>
</dbReference>
<evidence type="ECO:0000256" key="1">
    <source>
        <dbReference type="SAM" id="MobiDB-lite"/>
    </source>
</evidence>
<reference evidence="2" key="2">
    <citation type="journal article" date="2015" name="Data Brief">
        <title>Shoot transcriptome of the giant reed, Arundo donax.</title>
        <authorList>
            <person name="Barrero R.A."/>
            <person name="Guerrero F.D."/>
            <person name="Moolhuijzen P."/>
            <person name="Goolsby J.A."/>
            <person name="Tidwell J."/>
            <person name="Bellgard S.E."/>
            <person name="Bellgard M.I."/>
        </authorList>
    </citation>
    <scope>NUCLEOTIDE SEQUENCE</scope>
    <source>
        <tissue evidence="2">Shoot tissue taken approximately 20 cm above the soil surface</tissue>
    </source>
</reference>
<evidence type="ECO:0000313" key="2">
    <source>
        <dbReference type="EMBL" id="JAE01658.1"/>
    </source>
</evidence>
<proteinExistence type="predicted"/>
<protein>
    <submittedName>
        <fullName evidence="2">Uncharacterized protein</fullName>
    </submittedName>
</protein>
<sequence length="141" mass="15645">MGKPMVALTWPKAWRQGGATVAGGGGRWGPRRRRPSEWWTKPRPPGNSGRRDGALVTRAWHGTHWGRRSPRATELGEMDMATAIRGLVARRSSGVGCGTRWRGLRCLIRRRFGGWLPEDVRGLSGRHARTPAEIAALIQYA</sequence>
<organism evidence="2">
    <name type="scientific">Arundo donax</name>
    <name type="common">Giant reed</name>
    <name type="synonym">Donax arundinaceus</name>
    <dbReference type="NCBI Taxonomy" id="35708"/>
    <lineage>
        <taxon>Eukaryota</taxon>
        <taxon>Viridiplantae</taxon>
        <taxon>Streptophyta</taxon>
        <taxon>Embryophyta</taxon>
        <taxon>Tracheophyta</taxon>
        <taxon>Spermatophyta</taxon>
        <taxon>Magnoliopsida</taxon>
        <taxon>Liliopsida</taxon>
        <taxon>Poales</taxon>
        <taxon>Poaceae</taxon>
        <taxon>PACMAD clade</taxon>
        <taxon>Arundinoideae</taxon>
        <taxon>Arundineae</taxon>
        <taxon>Arundo</taxon>
    </lineage>
</organism>
<dbReference type="AlphaFoldDB" id="A0A0A9F061"/>
<accession>A0A0A9F061</accession>
<reference evidence="2" key="1">
    <citation type="submission" date="2014-09" db="EMBL/GenBank/DDBJ databases">
        <authorList>
            <person name="Magalhaes I.L.F."/>
            <person name="Oliveira U."/>
            <person name="Santos F.R."/>
            <person name="Vidigal T.H.D.A."/>
            <person name="Brescovit A.D."/>
            <person name="Santos A.J."/>
        </authorList>
    </citation>
    <scope>NUCLEOTIDE SEQUENCE</scope>
    <source>
        <tissue evidence="2">Shoot tissue taken approximately 20 cm above the soil surface</tissue>
    </source>
</reference>
<feature type="region of interest" description="Disordered" evidence="1">
    <location>
        <begin position="16"/>
        <end position="53"/>
    </location>
</feature>
<name>A0A0A9F061_ARUDO</name>